<keyword evidence="1" id="KW-0812">Transmembrane</keyword>
<proteinExistence type="predicted"/>
<dbReference type="Proteomes" id="UP001310890">
    <property type="component" value="Unassembled WGS sequence"/>
</dbReference>
<feature type="chain" id="PRO_5042839170" description="Mid2 domain-containing protein" evidence="2">
    <location>
        <begin position="21"/>
        <end position="307"/>
    </location>
</feature>
<keyword evidence="1" id="KW-0472">Membrane</keyword>
<evidence type="ECO:0000313" key="3">
    <source>
        <dbReference type="EMBL" id="KAK5113973.1"/>
    </source>
</evidence>
<feature type="transmembrane region" description="Helical" evidence="1">
    <location>
        <begin position="199"/>
        <end position="222"/>
    </location>
</feature>
<protein>
    <recommendedName>
        <fullName evidence="5">Mid2 domain-containing protein</fullName>
    </recommendedName>
</protein>
<dbReference type="EMBL" id="JAVRRL010000020">
    <property type="protein sequence ID" value="KAK5113973.1"/>
    <property type="molecule type" value="Genomic_DNA"/>
</dbReference>
<gene>
    <name evidence="3" type="ORF">LTR62_003096</name>
</gene>
<evidence type="ECO:0000256" key="2">
    <source>
        <dbReference type="SAM" id="SignalP"/>
    </source>
</evidence>
<keyword evidence="2" id="KW-0732">Signal</keyword>
<comment type="caution">
    <text evidence="3">The sequence shown here is derived from an EMBL/GenBank/DDBJ whole genome shotgun (WGS) entry which is preliminary data.</text>
</comment>
<feature type="signal peptide" evidence="2">
    <location>
        <begin position="1"/>
        <end position="20"/>
    </location>
</feature>
<evidence type="ECO:0000256" key="1">
    <source>
        <dbReference type="SAM" id="Phobius"/>
    </source>
</evidence>
<name>A0AAN7TJV8_9PEZI</name>
<keyword evidence="1" id="KW-1133">Transmembrane helix</keyword>
<accession>A0AAN7TJV8</accession>
<evidence type="ECO:0008006" key="5">
    <source>
        <dbReference type="Google" id="ProtNLM"/>
    </source>
</evidence>
<evidence type="ECO:0000313" key="4">
    <source>
        <dbReference type="Proteomes" id="UP001310890"/>
    </source>
</evidence>
<dbReference type="AlphaFoldDB" id="A0AAN7TJV8"/>
<sequence>MLRFSAIPGLALISPVAVLGHKTCYWPNHDVATNYTACNAASEQSHCCRVSEICLTNGLCLQTKGLANRESRGACTDQTFSSPACPGACNDVVTSSSLTIFLAYDDVQNNGAFCCVLPFNSTSQQCQVATKGSTQPFDLDPFHVIVDRSSGATLPQDGSDFTAAAATTASASGSSTPSSATCSDTATATTTVNASIAPVAAGIAAPLGILLIAALIACGMLFSQVRKLRRQQSSSDSLIMDAAPIYDYKVVPKAGGSPDIRTSYNSSWAGHDASQAHQSAPVEVPAMPEVLEADGTPIENRQNGKYR</sequence>
<reference evidence="3" key="1">
    <citation type="submission" date="2023-08" db="EMBL/GenBank/DDBJ databases">
        <title>Black Yeasts Isolated from many extreme environments.</title>
        <authorList>
            <person name="Coleine C."/>
            <person name="Stajich J.E."/>
            <person name="Selbmann L."/>
        </authorList>
    </citation>
    <scope>NUCLEOTIDE SEQUENCE</scope>
    <source>
        <strain evidence="3">CCFEE 5401</strain>
    </source>
</reference>
<organism evidence="3 4">
    <name type="scientific">Meristemomyces frigidus</name>
    <dbReference type="NCBI Taxonomy" id="1508187"/>
    <lineage>
        <taxon>Eukaryota</taxon>
        <taxon>Fungi</taxon>
        <taxon>Dikarya</taxon>
        <taxon>Ascomycota</taxon>
        <taxon>Pezizomycotina</taxon>
        <taxon>Dothideomycetes</taxon>
        <taxon>Dothideomycetidae</taxon>
        <taxon>Mycosphaerellales</taxon>
        <taxon>Teratosphaeriaceae</taxon>
        <taxon>Meristemomyces</taxon>
    </lineage>
</organism>